<proteinExistence type="inferred from homology"/>
<dbReference type="AlphaFoldDB" id="A0A9R1X4V8"/>
<dbReference type="PANTHER" id="PTHR42893">
    <property type="entry name" value="PROTEIN DETOXIFICATION 44, CHLOROPLASTIC-RELATED"/>
    <property type="match status" value="1"/>
</dbReference>
<evidence type="ECO:0000256" key="6">
    <source>
        <dbReference type="SAM" id="Phobius"/>
    </source>
</evidence>
<comment type="subcellular location">
    <subcellularLocation>
        <location evidence="1">Membrane</location>
        <topology evidence="1">Multi-pass membrane protein</topology>
    </subcellularLocation>
</comment>
<dbReference type="EMBL" id="NBSK02000006">
    <property type="protein sequence ID" value="KAJ0200830.1"/>
    <property type="molecule type" value="Genomic_DNA"/>
</dbReference>
<evidence type="ECO:0000313" key="8">
    <source>
        <dbReference type="Proteomes" id="UP000235145"/>
    </source>
</evidence>
<sequence length="206" mass="22724">MKDSWGPLKALVVASVINGVGDVILCLYLSYGIAGATWATMVSQVVAGLMMIEALKDKGYNGYVIVVPSPTELFQIFKLTSPVFIMMMSKVKFCSLLMYIATSMGTQTVVEHQVGPCPSILHVCNRGEQRSQTAQSFMPKLIYGAKRSLSKVLQEQLFPGYSPRFFSPDHEGDAQSSTSILHCFVCDNKYSIEEVADRCHSPEDFC</sequence>
<evidence type="ECO:0000313" key="7">
    <source>
        <dbReference type="EMBL" id="KAJ0200830.1"/>
    </source>
</evidence>
<organism evidence="7 8">
    <name type="scientific">Lactuca sativa</name>
    <name type="common">Garden lettuce</name>
    <dbReference type="NCBI Taxonomy" id="4236"/>
    <lineage>
        <taxon>Eukaryota</taxon>
        <taxon>Viridiplantae</taxon>
        <taxon>Streptophyta</taxon>
        <taxon>Embryophyta</taxon>
        <taxon>Tracheophyta</taxon>
        <taxon>Spermatophyta</taxon>
        <taxon>Magnoliopsida</taxon>
        <taxon>eudicotyledons</taxon>
        <taxon>Gunneridae</taxon>
        <taxon>Pentapetalae</taxon>
        <taxon>asterids</taxon>
        <taxon>campanulids</taxon>
        <taxon>Asterales</taxon>
        <taxon>Asteraceae</taxon>
        <taxon>Cichorioideae</taxon>
        <taxon>Cichorieae</taxon>
        <taxon>Lactucinae</taxon>
        <taxon>Lactuca</taxon>
    </lineage>
</organism>
<comment type="similarity">
    <text evidence="2">Belongs to the multi antimicrobial extrusion (MATE) (TC 2.A.66.1) family.</text>
</comment>
<evidence type="ECO:0000256" key="1">
    <source>
        <dbReference type="ARBA" id="ARBA00004141"/>
    </source>
</evidence>
<accession>A0A9R1X4V8</accession>
<feature type="transmembrane region" description="Helical" evidence="6">
    <location>
        <begin position="12"/>
        <end position="31"/>
    </location>
</feature>
<dbReference type="GO" id="GO:0022857">
    <property type="term" value="F:transmembrane transporter activity"/>
    <property type="evidence" value="ECO:0000318"/>
    <property type="project" value="GO_Central"/>
</dbReference>
<dbReference type="Proteomes" id="UP000235145">
    <property type="component" value="Unassembled WGS sequence"/>
</dbReference>
<reference evidence="7 8" key="1">
    <citation type="journal article" date="2017" name="Nat. Commun.">
        <title>Genome assembly with in vitro proximity ligation data and whole-genome triplication in lettuce.</title>
        <authorList>
            <person name="Reyes-Chin-Wo S."/>
            <person name="Wang Z."/>
            <person name="Yang X."/>
            <person name="Kozik A."/>
            <person name="Arikit S."/>
            <person name="Song C."/>
            <person name="Xia L."/>
            <person name="Froenicke L."/>
            <person name="Lavelle D.O."/>
            <person name="Truco M.J."/>
            <person name="Xia R."/>
            <person name="Zhu S."/>
            <person name="Xu C."/>
            <person name="Xu H."/>
            <person name="Xu X."/>
            <person name="Cox K."/>
            <person name="Korf I."/>
            <person name="Meyers B.C."/>
            <person name="Michelmore R.W."/>
        </authorList>
    </citation>
    <scope>NUCLEOTIDE SEQUENCE [LARGE SCALE GENOMIC DNA]</scope>
    <source>
        <strain evidence="8">cv. Salinas</strain>
        <tissue evidence="7">Seedlings</tissue>
    </source>
</reference>
<keyword evidence="3 6" id="KW-0812">Transmembrane</keyword>
<keyword evidence="5 6" id="KW-0472">Membrane</keyword>
<evidence type="ECO:0000256" key="3">
    <source>
        <dbReference type="ARBA" id="ARBA00022692"/>
    </source>
</evidence>
<dbReference type="PANTHER" id="PTHR42893:SF9">
    <property type="entry name" value="PROTEIN DETOXIFICATION 46, CHLOROPLASTIC"/>
    <property type="match status" value="1"/>
</dbReference>
<dbReference type="GO" id="GO:0016020">
    <property type="term" value="C:membrane"/>
    <property type="evidence" value="ECO:0007669"/>
    <property type="project" value="UniProtKB-SubCell"/>
</dbReference>
<protein>
    <recommendedName>
        <fullName evidence="9">Polysaccharide biosynthesis protein C-terminal domain-containing protein</fullName>
    </recommendedName>
</protein>
<dbReference type="InterPro" id="IPR044644">
    <property type="entry name" value="DinF-like"/>
</dbReference>
<keyword evidence="8" id="KW-1185">Reference proteome</keyword>
<name>A0A9R1X4V8_LACSA</name>
<evidence type="ECO:0000256" key="4">
    <source>
        <dbReference type="ARBA" id="ARBA00022989"/>
    </source>
</evidence>
<evidence type="ECO:0008006" key="9">
    <source>
        <dbReference type="Google" id="ProtNLM"/>
    </source>
</evidence>
<evidence type="ECO:0000256" key="5">
    <source>
        <dbReference type="ARBA" id="ARBA00023136"/>
    </source>
</evidence>
<evidence type="ECO:0000256" key="2">
    <source>
        <dbReference type="ARBA" id="ARBA00010199"/>
    </source>
</evidence>
<comment type="caution">
    <text evidence="7">The sequence shown here is derived from an EMBL/GenBank/DDBJ whole genome shotgun (WGS) entry which is preliminary data.</text>
</comment>
<gene>
    <name evidence="7" type="ORF">LSAT_V11C600322460</name>
</gene>
<keyword evidence="4 6" id="KW-1133">Transmembrane helix</keyword>